<dbReference type="Gene3D" id="3.10.20.600">
    <property type="match status" value="1"/>
</dbReference>
<keyword evidence="7" id="KW-0560">Oxidoreductase</keyword>
<dbReference type="AlphaFoldDB" id="A0A8A0RPR9"/>
<dbReference type="GO" id="GO:0050583">
    <property type="term" value="F:hydrogen dehydrogenase (NADP+) activity"/>
    <property type="evidence" value="ECO:0007669"/>
    <property type="project" value="UniProtKB-EC"/>
</dbReference>
<keyword evidence="2" id="KW-0004">4Fe-4S</keyword>
<reference evidence="7" key="1">
    <citation type="submission" date="2020-07" db="EMBL/GenBank/DDBJ databases">
        <title>Koleobacter methoxysyntrophicus gen. nov., sp. nov., a novel anaerobic bacterium isolated from deep subsurface oil field and proposal of Koleobacterales ord. nov. in the phylum Firmicutes.</title>
        <authorList>
            <person name="Sakamoto S."/>
            <person name="Tamaki H."/>
        </authorList>
    </citation>
    <scope>NUCLEOTIDE SEQUENCE</scope>
    <source>
        <strain evidence="7">NRmbB1</strain>
    </source>
</reference>
<dbReference type="InterPro" id="IPR001949">
    <property type="entry name" value="NADH-UbQ_OxRdtase_51kDa_CS"/>
</dbReference>
<evidence type="ECO:0000313" key="7">
    <source>
        <dbReference type="EMBL" id="QSQ09509.1"/>
    </source>
</evidence>
<dbReference type="Pfam" id="PF01257">
    <property type="entry name" value="2Fe-2S_thioredx"/>
    <property type="match status" value="1"/>
</dbReference>
<dbReference type="InterPro" id="IPR019575">
    <property type="entry name" value="Nuop51_4Fe4S-bd"/>
</dbReference>
<dbReference type="CDD" id="cd02980">
    <property type="entry name" value="TRX_Fd_family"/>
    <property type="match status" value="1"/>
</dbReference>
<dbReference type="NCBIfam" id="NF010120">
    <property type="entry name" value="PRK13596.1"/>
    <property type="match status" value="1"/>
</dbReference>
<dbReference type="GO" id="GO:0008137">
    <property type="term" value="F:NADH dehydrogenase (ubiquinone) activity"/>
    <property type="evidence" value="ECO:0007669"/>
    <property type="project" value="InterPro"/>
</dbReference>
<dbReference type="FunFam" id="1.20.1440.230:FF:000001">
    <property type="entry name" value="Mitochondrial NADH dehydrogenase flavoprotein 1"/>
    <property type="match status" value="1"/>
</dbReference>
<dbReference type="SUPFAM" id="SSF51971">
    <property type="entry name" value="Nucleotide-binding domain"/>
    <property type="match status" value="1"/>
</dbReference>
<feature type="domain" description="NADH-ubiquinone oxidoreductase 51kDa subunit iron-sulphur binding" evidence="6">
    <location>
        <begin position="440"/>
        <end position="485"/>
    </location>
</feature>
<dbReference type="FunFam" id="3.40.50.11540:FF:000001">
    <property type="entry name" value="NADH dehydrogenase [ubiquinone] flavoprotein 1, mitochondrial"/>
    <property type="match status" value="1"/>
</dbReference>
<dbReference type="InterPro" id="IPR036249">
    <property type="entry name" value="Thioredoxin-like_sf"/>
</dbReference>
<dbReference type="GO" id="GO:0051539">
    <property type="term" value="F:4 iron, 4 sulfur cluster binding"/>
    <property type="evidence" value="ECO:0007669"/>
    <property type="project" value="UniProtKB-KW"/>
</dbReference>
<dbReference type="InterPro" id="IPR028261">
    <property type="entry name" value="DPD_II"/>
</dbReference>
<sequence length="1011" mass="110291">MRLYRSHVLVCGGAGCISSGCKKVQEALIEEIKKLNLEKEIKVITTGCMGPCDLGPVMIIYPEGVFYKKVQVGDVEEIARRHLLEGEIVERLLYKSPKTGEAVSNFNDISFFNRQVKIALRNTGLIDPMVIEEYIAQDGYAALAKVLSQMTPDEVIEEVKKSGLRGRGGGGFPTGLKWKFTAKAKGSPKYVVCNADEGDPGAFMDRSILEGDPFSVIEAMTIAGYAVGANQGFVYVRAEYPLAVSRLTHAIEKAREYGLLGENIMGTGFSFDLDIRVGAGAFVCGEETALLASIEGKRGEPRPRPPFPANEGLWGKPTLINNVETYANIPVIILKGGEWFSKLGTENSKGTKVFALAGKINNTGLVEIPMGTSLGEIIYDIGGGIPNRKKFKAAQTGGPSGGCIPKEYLNTPIDYDSLKELGTIMGSGGLIVVDEDTCMVDFARFFLEFVQDESCGKCAPCRMGTKRMLEILDRITKGQGKEGDIELLEELGHIIKETALCGLGQTAPNPVLSTIRYFRDEYEAHIKYKKCPASVCATMFISPCQNSCPAGVDVPRYIAAIRDERFAESVAIIKENNPLPAVCGRVCHHPCESKCKRSQIDDPIAIRMLKRFAADYELKHPEETKISKKTDNGHKVAIIGAGPAGLTASYYLALEGYDVTIYESLPVAGGMLAVGIPEYRLPQKLLEAEINSITKLGVKIKTGITVGKDISLDELREQNDAVFIAIGAHKENRINIPGEDMKGVYRGTEFLRKVNLDEKIEVGKKVAVIGGGNVAVDAARTAARLGGGEVHIFYRRTREDMTANFSEIEEAEKEGIKIHFLTAPTAILGDNGMVEKLECIKMNLGEFDSSGRRKPVPDPESKFLVDIDTVIIAVGQSPDLDALNTEPDTIETGRGGTIIVDNDTLMTKIPGVFAGGDCTLGPSMVIDAIALGRKGAFAIDRYLGGDAEQRWNQEKERKQTHPIHEEPMPRCRIDTLDPYQREGNFIEVELGLTKEAALYEASRCLRCDIKD</sequence>
<dbReference type="Gene3D" id="6.10.250.1450">
    <property type="match status" value="1"/>
</dbReference>
<dbReference type="PROSITE" id="PS00645">
    <property type="entry name" value="COMPLEX1_51K_2"/>
    <property type="match status" value="1"/>
</dbReference>
<dbReference type="GO" id="GO:0046872">
    <property type="term" value="F:metal ion binding"/>
    <property type="evidence" value="ECO:0007669"/>
    <property type="project" value="UniProtKB-KW"/>
</dbReference>
<dbReference type="SUPFAM" id="SSF46548">
    <property type="entry name" value="alpha-helical ferredoxin"/>
    <property type="match status" value="2"/>
</dbReference>
<dbReference type="EC" id="1.12.1.3" evidence="7"/>
<keyword evidence="3" id="KW-0479">Metal-binding</keyword>
<evidence type="ECO:0000313" key="8">
    <source>
        <dbReference type="Proteomes" id="UP000662904"/>
    </source>
</evidence>
<dbReference type="InterPro" id="IPR037225">
    <property type="entry name" value="Nuo51_FMN-bd_sf"/>
</dbReference>
<keyword evidence="8" id="KW-1185">Reference proteome</keyword>
<evidence type="ECO:0000256" key="5">
    <source>
        <dbReference type="ARBA" id="ARBA00023014"/>
    </source>
</evidence>
<evidence type="ECO:0000256" key="4">
    <source>
        <dbReference type="ARBA" id="ARBA00023004"/>
    </source>
</evidence>
<dbReference type="Pfam" id="PF10589">
    <property type="entry name" value="NADH_4Fe-4S"/>
    <property type="match status" value="1"/>
</dbReference>
<dbReference type="Pfam" id="PF14691">
    <property type="entry name" value="Fer4_20"/>
    <property type="match status" value="1"/>
</dbReference>
<organism evidence="7 8">
    <name type="scientific">Koleobacter methoxysyntrophicus</name>
    <dbReference type="NCBI Taxonomy" id="2751313"/>
    <lineage>
        <taxon>Bacteria</taxon>
        <taxon>Bacillati</taxon>
        <taxon>Bacillota</taxon>
        <taxon>Clostridia</taxon>
        <taxon>Koleobacterales</taxon>
        <taxon>Koleobacteraceae</taxon>
        <taxon>Koleobacter</taxon>
    </lineage>
</organism>
<dbReference type="Pfam" id="PF01512">
    <property type="entry name" value="Complex1_51K"/>
    <property type="match status" value="1"/>
</dbReference>
<comment type="similarity">
    <text evidence="1">Belongs to the complex I 51 kDa subunit family.</text>
</comment>
<dbReference type="InterPro" id="IPR011538">
    <property type="entry name" value="Nuo51_FMN-bd"/>
</dbReference>
<dbReference type="RefSeq" id="WP_206706864.1">
    <property type="nucleotide sequence ID" value="NZ_CP059066.1"/>
</dbReference>
<keyword evidence="4" id="KW-0408">Iron</keyword>
<dbReference type="PRINTS" id="PR00469">
    <property type="entry name" value="PNDRDTASEII"/>
</dbReference>
<evidence type="ECO:0000256" key="3">
    <source>
        <dbReference type="ARBA" id="ARBA00022723"/>
    </source>
</evidence>
<protein>
    <submittedName>
        <fullName evidence="7">NADP-reducing hydrogenase subunit HndC</fullName>
        <ecNumber evidence="7">1.12.1.3</ecNumber>
    </submittedName>
</protein>
<dbReference type="Gene3D" id="3.40.50.11540">
    <property type="entry name" value="NADH-ubiquinone oxidoreductase 51kDa subunit"/>
    <property type="match status" value="1"/>
</dbReference>
<dbReference type="Pfam" id="PF07992">
    <property type="entry name" value="Pyr_redox_2"/>
    <property type="match status" value="1"/>
</dbReference>
<dbReference type="Proteomes" id="UP000662904">
    <property type="component" value="Chromosome"/>
</dbReference>
<dbReference type="SUPFAM" id="SSF142984">
    <property type="entry name" value="Nqo1 middle domain-like"/>
    <property type="match status" value="1"/>
</dbReference>
<evidence type="ECO:0000256" key="2">
    <source>
        <dbReference type="ARBA" id="ARBA00022485"/>
    </source>
</evidence>
<dbReference type="PANTHER" id="PTHR43578:SF3">
    <property type="entry name" value="NADH-QUINONE OXIDOREDUCTASE SUBUNIT F"/>
    <property type="match status" value="1"/>
</dbReference>
<dbReference type="SUPFAM" id="SSF142019">
    <property type="entry name" value="Nqo1 FMN-binding domain-like"/>
    <property type="match status" value="1"/>
</dbReference>
<keyword evidence="5" id="KW-0411">Iron-sulfur</keyword>
<name>A0A8A0RPR9_9FIRM</name>
<dbReference type="PRINTS" id="PR00368">
    <property type="entry name" value="FADPNR"/>
</dbReference>
<dbReference type="Gene3D" id="3.50.50.60">
    <property type="entry name" value="FAD/NAD(P)-binding domain"/>
    <property type="match status" value="2"/>
</dbReference>
<evidence type="ECO:0000259" key="6">
    <source>
        <dbReference type="SMART" id="SM00928"/>
    </source>
</evidence>
<dbReference type="Gene3D" id="3.40.30.10">
    <property type="entry name" value="Glutaredoxin"/>
    <property type="match status" value="1"/>
</dbReference>
<evidence type="ECO:0000256" key="1">
    <source>
        <dbReference type="ARBA" id="ARBA00007523"/>
    </source>
</evidence>
<dbReference type="Gene3D" id="1.20.1440.230">
    <property type="entry name" value="NADH-ubiquinone oxidoreductase 51kDa subunit, iron-sulphur binding domain"/>
    <property type="match status" value="1"/>
</dbReference>
<dbReference type="KEGG" id="kme:H0A61_01880"/>
<dbReference type="InterPro" id="IPR037207">
    <property type="entry name" value="Nuop51_4Fe4S-bd_sf"/>
</dbReference>
<dbReference type="SMART" id="SM00928">
    <property type="entry name" value="NADH_4Fe-4S"/>
    <property type="match status" value="1"/>
</dbReference>
<gene>
    <name evidence="7" type="primary">hndC_5</name>
    <name evidence="7" type="ORF">H0A61_01880</name>
</gene>
<dbReference type="PANTHER" id="PTHR43578">
    <property type="entry name" value="NADH-QUINONE OXIDOREDUCTASE SUBUNIT F"/>
    <property type="match status" value="1"/>
</dbReference>
<dbReference type="InterPro" id="IPR036188">
    <property type="entry name" value="FAD/NAD-bd_sf"/>
</dbReference>
<dbReference type="InterPro" id="IPR023753">
    <property type="entry name" value="FAD/NAD-binding_dom"/>
</dbReference>
<dbReference type="PROSITE" id="PS51257">
    <property type="entry name" value="PROKAR_LIPOPROTEIN"/>
    <property type="match status" value="1"/>
</dbReference>
<dbReference type="NCBIfam" id="NF009410">
    <property type="entry name" value="PRK12771.1"/>
    <property type="match status" value="1"/>
</dbReference>
<dbReference type="GO" id="GO:0010181">
    <property type="term" value="F:FMN binding"/>
    <property type="evidence" value="ECO:0007669"/>
    <property type="project" value="InterPro"/>
</dbReference>
<proteinExistence type="inferred from homology"/>
<dbReference type="SUPFAM" id="SSF52833">
    <property type="entry name" value="Thioredoxin-like"/>
    <property type="match status" value="1"/>
</dbReference>
<accession>A0A8A0RPR9</accession>
<dbReference type="SUPFAM" id="SSF140490">
    <property type="entry name" value="Nqo1C-terminal domain-like"/>
    <property type="match status" value="1"/>
</dbReference>
<dbReference type="EMBL" id="CP059066">
    <property type="protein sequence ID" value="QSQ09509.1"/>
    <property type="molecule type" value="Genomic_DNA"/>
</dbReference>